<dbReference type="EMBL" id="JADNYJ010000024">
    <property type="protein sequence ID" value="KAF8905106.1"/>
    <property type="molecule type" value="Genomic_DNA"/>
</dbReference>
<dbReference type="AlphaFoldDB" id="A0A9P5NSG5"/>
<evidence type="ECO:0000256" key="2">
    <source>
        <dbReference type="SAM" id="SignalP"/>
    </source>
</evidence>
<feature type="chain" id="PRO_5040157487" evidence="2">
    <location>
        <begin position="21"/>
        <end position="194"/>
    </location>
</feature>
<dbReference type="Proteomes" id="UP000724874">
    <property type="component" value="Unassembled WGS sequence"/>
</dbReference>
<dbReference type="PANTHER" id="PTHR37487:SF2">
    <property type="entry name" value="EXPRESSED PROTEIN"/>
    <property type="match status" value="1"/>
</dbReference>
<comment type="caution">
    <text evidence="3">The sequence shown here is derived from an EMBL/GenBank/DDBJ whole genome shotgun (WGS) entry which is preliminary data.</text>
</comment>
<evidence type="ECO:0000313" key="4">
    <source>
        <dbReference type="Proteomes" id="UP000724874"/>
    </source>
</evidence>
<keyword evidence="4" id="KW-1185">Reference proteome</keyword>
<dbReference type="OrthoDB" id="3362246at2759"/>
<reference evidence="3" key="1">
    <citation type="submission" date="2020-11" db="EMBL/GenBank/DDBJ databases">
        <authorList>
            <consortium name="DOE Joint Genome Institute"/>
            <person name="Ahrendt S."/>
            <person name="Riley R."/>
            <person name="Andreopoulos W."/>
            <person name="LaButti K."/>
            <person name="Pangilinan J."/>
            <person name="Ruiz-duenas F.J."/>
            <person name="Barrasa J.M."/>
            <person name="Sanchez-Garcia M."/>
            <person name="Camarero S."/>
            <person name="Miyauchi S."/>
            <person name="Serrano A."/>
            <person name="Linde D."/>
            <person name="Babiker R."/>
            <person name="Drula E."/>
            <person name="Ayuso-Fernandez I."/>
            <person name="Pacheco R."/>
            <person name="Padilla G."/>
            <person name="Ferreira P."/>
            <person name="Barriuso J."/>
            <person name="Kellner H."/>
            <person name="Castanera R."/>
            <person name="Alfaro M."/>
            <person name="Ramirez L."/>
            <person name="Pisabarro A.G."/>
            <person name="Kuo A."/>
            <person name="Tritt A."/>
            <person name="Lipzen A."/>
            <person name="He G."/>
            <person name="Yan M."/>
            <person name="Ng V."/>
            <person name="Cullen D."/>
            <person name="Martin F."/>
            <person name="Rosso M.-N."/>
            <person name="Henrissat B."/>
            <person name="Hibbett D."/>
            <person name="Martinez A.T."/>
            <person name="Grigoriev I.V."/>
        </authorList>
    </citation>
    <scope>NUCLEOTIDE SEQUENCE</scope>
    <source>
        <strain evidence="3">AH 44721</strain>
    </source>
</reference>
<keyword evidence="2" id="KW-0732">Signal</keyword>
<evidence type="ECO:0000256" key="1">
    <source>
        <dbReference type="SAM" id="MobiDB-lite"/>
    </source>
</evidence>
<feature type="region of interest" description="Disordered" evidence="1">
    <location>
        <begin position="131"/>
        <end position="168"/>
    </location>
</feature>
<dbReference type="PANTHER" id="PTHR37487">
    <property type="entry name" value="CHROMOSOME 1, WHOLE GENOME SHOTGUN SEQUENCE"/>
    <property type="match status" value="1"/>
</dbReference>
<evidence type="ECO:0000313" key="3">
    <source>
        <dbReference type="EMBL" id="KAF8905106.1"/>
    </source>
</evidence>
<accession>A0A9P5NSG5</accession>
<proteinExistence type="predicted"/>
<name>A0A9P5NSG5_GYMJU</name>
<feature type="signal peptide" evidence="2">
    <location>
        <begin position="1"/>
        <end position="20"/>
    </location>
</feature>
<organism evidence="3 4">
    <name type="scientific">Gymnopilus junonius</name>
    <name type="common">Spectacular rustgill mushroom</name>
    <name type="synonym">Gymnopilus spectabilis subsp. junonius</name>
    <dbReference type="NCBI Taxonomy" id="109634"/>
    <lineage>
        <taxon>Eukaryota</taxon>
        <taxon>Fungi</taxon>
        <taxon>Dikarya</taxon>
        <taxon>Basidiomycota</taxon>
        <taxon>Agaricomycotina</taxon>
        <taxon>Agaricomycetes</taxon>
        <taxon>Agaricomycetidae</taxon>
        <taxon>Agaricales</taxon>
        <taxon>Agaricineae</taxon>
        <taxon>Hymenogastraceae</taxon>
        <taxon>Gymnopilus</taxon>
    </lineage>
</organism>
<protein>
    <submittedName>
        <fullName evidence="3">Uncharacterized protein</fullName>
    </submittedName>
</protein>
<sequence length="194" mass="18969">MRSFNAPFALIAALVSSAAAQTFTINTPLNVQVCLPVLINWTGGTPPYFLSILPAGQPSANALVDLGQQSGNSVTWIANLPVGTGAFLDLRDNTGTLAQSGSFTIQTGTNTSCVGQAASISAGPAVTGGTSGGSSIQANVNSATSSSPASPTSKGASSTTAKPTTSPSKAAAVAQYAPVGAAAMIGAAILSIVV</sequence>
<gene>
    <name evidence="3" type="ORF">CPB84DRAFT_1772447</name>
</gene>
<feature type="compositionally biased region" description="Low complexity" evidence="1">
    <location>
        <begin position="142"/>
        <end position="168"/>
    </location>
</feature>